<evidence type="ECO:0000256" key="1">
    <source>
        <dbReference type="SAM" id="Phobius"/>
    </source>
</evidence>
<gene>
    <name evidence="2" type="ORF">TVY486_0906440</name>
</gene>
<name>G0U3G6_TRYVY</name>
<reference evidence="2" key="1">
    <citation type="journal article" date="2012" name="Proc. Natl. Acad. Sci. U.S.A.">
        <title>Antigenic diversity is generated by distinct evolutionary mechanisms in African trypanosome species.</title>
        <authorList>
            <person name="Jackson A.P."/>
            <person name="Berry A."/>
            <person name="Aslett M."/>
            <person name="Allison H.C."/>
            <person name="Burton P."/>
            <person name="Vavrova-Anderson J."/>
            <person name="Brown R."/>
            <person name="Browne H."/>
            <person name="Corton N."/>
            <person name="Hauser H."/>
            <person name="Gamble J."/>
            <person name="Gilderthorp R."/>
            <person name="Marcello L."/>
            <person name="McQuillan J."/>
            <person name="Otto T.D."/>
            <person name="Quail M.A."/>
            <person name="Sanders M.J."/>
            <person name="van Tonder A."/>
            <person name="Ginger M.L."/>
            <person name="Field M.C."/>
            <person name="Barry J.D."/>
            <person name="Hertz-Fowler C."/>
            <person name="Berriman M."/>
        </authorList>
    </citation>
    <scope>NUCLEOTIDE SEQUENCE</scope>
    <source>
        <strain evidence="2">Y486</strain>
    </source>
</reference>
<organism evidence="2">
    <name type="scientific">Trypanosoma vivax (strain Y486)</name>
    <dbReference type="NCBI Taxonomy" id="1055687"/>
    <lineage>
        <taxon>Eukaryota</taxon>
        <taxon>Discoba</taxon>
        <taxon>Euglenozoa</taxon>
        <taxon>Kinetoplastea</taxon>
        <taxon>Metakinetoplastina</taxon>
        <taxon>Trypanosomatida</taxon>
        <taxon>Trypanosomatidae</taxon>
        <taxon>Trypanosoma</taxon>
        <taxon>Duttonella</taxon>
    </lineage>
</organism>
<keyword evidence="1" id="KW-1133">Transmembrane helix</keyword>
<sequence length="106" mass="11887">MDLSSSSTRAPIPSIRAIIESDISWKRSCICCNRFWTKPVNSCVPWFALASMDGGAPAGLDIAPLHSRSEVWSVVYALNNHSSSQPHVYVVQIILVFFFFLKKKRT</sequence>
<keyword evidence="1" id="KW-0812">Transmembrane</keyword>
<dbReference type="AlphaFoldDB" id="G0U3G6"/>
<feature type="transmembrane region" description="Helical" evidence="1">
    <location>
        <begin position="84"/>
        <end position="101"/>
    </location>
</feature>
<keyword evidence="1" id="KW-0472">Membrane</keyword>
<evidence type="ECO:0000313" key="2">
    <source>
        <dbReference type="EMBL" id="CCC50823.1"/>
    </source>
</evidence>
<dbReference type="EMBL" id="HE573025">
    <property type="protein sequence ID" value="CCC50823.1"/>
    <property type="molecule type" value="Genomic_DNA"/>
</dbReference>
<proteinExistence type="predicted"/>
<protein>
    <submittedName>
        <fullName evidence="2">Uncharacterized protein</fullName>
    </submittedName>
</protein>
<accession>G0U3G6</accession>